<dbReference type="PROSITE" id="PS50879">
    <property type="entry name" value="RNASE_H_1"/>
    <property type="match status" value="1"/>
</dbReference>
<gene>
    <name evidence="4" type="ORF">Pmar_PMAR028297</name>
</gene>
<sequence>MQLRRFAQCMQLEKLDLQNEFDICREKYEADVGKLVEKIRSQEILLASIRTSASNSSKEVERLTAENSALADRAQRSSEAGLASAVAASPSEIEELVALLEKSTGEVERLQDQVALWRRRGEEAEKEWWSSELSRLRRDCSRKQAALCKARRQGELSIEALAEASRIARRRYTHAIKKAKSKSFRDWVSRLGDSRALKSLMEEAPIDVESVDAEEAASAFFGDTVSPRVYIPSTRVSLEDMGGPITREELESAIAARPKGRAPGSDDVAYEHISVAWKCNGRWAAALRTLITAILQFQYFPRCFQGAEVTLLRKKGNRTGWSKFRPVSLSLTLAKVCEAVISERLERSIGALPPFVHGFTSNRSTDTAWKHLSSALESEPKNKGLRAVAAFDAVAAFNSISHESICAAVGHLANNGFAELVRSFLSGQWSSLGGVRRYSTKGIQQGSILSPRLYSYATIELGEKLLALNDPHHGITIKPVIYADDSAIVLKAPGLLSLVNTVIRVWEVTDTWARSVDLTLSEEKNEIWVDGWADEVQSGLRDRGHAALAGSVKKCIKFLGLWLDQKLSWSTHVTESIARIRKLAIRLRSLVGRRWGLGSQQLHWIWNSVMTPRLTFGAPTWGTVAGREWFEKKCIQLQAFMGRLMWGALKSAPTSVVYRVSGLKPISQSVRVRASKQWLHRDWDISEAETRALGRWGALGTEVRNPEDMNLDVSYPASIASDHRAVAVINDGQIDRLSSAKRHIFCDGSRIGGSGLTGRIGSGVVELAPSNKDAAVVWFSYTRLPDYATVMQGELGGIEAAANRLTSTRINPLKQAVIYSDSQAAIRAVVGRGKLESTSVRNARRAVERAAVSCDLVIQWTRAHAGISGNEIADTLARLGGKRKDITNVGIPESYTVHQVKAKFREEEEWRWRKDRQLTHIKKTGVMLDRSQCSRLRTVAVSMNDRRLISEALTGHGCLRAHLYLYTGYYSPGRRGAAQEEEEEVSVVNLERSGMASADTEGLLLKMEEQTANLAEDTERFLEEYARVCLNEERERMISNDLYGHLIRAEERRRDLQRVAGVDVNREEVGQIVERSEVELYSSREEVEGQPQDVVILQSQARLSGVADSIDFGSDQMRALTEYVERMSAEYARVCIDEEREKMISNDLYAHLVRVEERRKDLQRVAGDVAAKTDVVLMREGWNRERREMMREDREGHLEALVEALVDLQASREIKAVEHSTTRLLSVGVQTMRVARWNSVVQASPRVAEVGVQSRIEMSTVESQTNGVGKRNRSISRLTQTAAADSNDDDRAMLHPVDAEHKAAIREEAIREIKAHMEEQVRITRCNGQVRLRAREESYRAEVERLGREHQRATAELERRHAEDLRVQRLRLERQWQVRRSMAEMSKKKETREAAVVPQPLRIDEDMLVTPRDEIRSSSSFNMHQVFDERPSPNAIRRASAARVVESVRSGRRRVIERTLRPK</sequence>
<dbReference type="GO" id="GO:0003964">
    <property type="term" value="F:RNA-directed DNA polymerase activity"/>
    <property type="evidence" value="ECO:0007669"/>
    <property type="project" value="UniProtKB-KW"/>
</dbReference>
<dbReference type="InterPro" id="IPR000477">
    <property type="entry name" value="RT_dom"/>
</dbReference>
<feature type="coiled-coil region" evidence="1">
    <location>
        <begin position="1336"/>
        <end position="1375"/>
    </location>
</feature>
<dbReference type="InParanoid" id="C5LN47"/>
<proteinExistence type="predicted"/>
<keyword evidence="5" id="KW-1185">Reference proteome</keyword>
<dbReference type="InterPro" id="IPR043502">
    <property type="entry name" value="DNA/RNA_pol_sf"/>
</dbReference>
<dbReference type="RefSeq" id="XP_002769128.1">
    <property type="nucleotide sequence ID" value="XM_002769082.1"/>
</dbReference>
<dbReference type="Proteomes" id="UP000007800">
    <property type="component" value="Unassembled WGS sequence"/>
</dbReference>
<accession>C5LN47</accession>
<dbReference type="InterPro" id="IPR002156">
    <property type="entry name" value="RNaseH_domain"/>
</dbReference>
<keyword evidence="1" id="KW-0175">Coiled coil</keyword>
<dbReference type="PANTHER" id="PTHR19446">
    <property type="entry name" value="REVERSE TRANSCRIPTASES"/>
    <property type="match status" value="1"/>
</dbReference>
<organism evidence="5">
    <name type="scientific">Perkinsus marinus (strain ATCC 50983 / TXsc)</name>
    <dbReference type="NCBI Taxonomy" id="423536"/>
    <lineage>
        <taxon>Eukaryota</taxon>
        <taxon>Sar</taxon>
        <taxon>Alveolata</taxon>
        <taxon>Perkinsozoa</taxon>
        <taxon>Perkinsea</taxon>
        <taxon>Perkinsida</taxon>
        <taxon>Perkinsidae</taxon>
        <taxon>Perkinsus</taxon>
    </lineage>
</organism>
<dbReference type="Pfam" id="PF00078">
    <property type="entry name" value="RVT_1"/>
    <property type="match status" value="1"/>
</dbReference>
<dbReference type="GO" id="GO:0004523">
    <property type="term" value="F:RNA-DNA hybrid ribonuclease activity"/>
    <property type="evidence" value="ECO:0007669"/>
    <property type="project" value="InterPro"/>
</dbReference>
<evidence type="ECO:0000313" key="4">
    <source>
        <dbReference type="EMBL" id="EER01846.1"/>
    </source>
</evidence>
<evidence type="ECO:0000259" key="3">
    <source>
        <dbReference type="PROSITE" id="PS50879"/>
    </source>
</evidence>
<evidence type="ECO:0000259" key="2">
    <source>
        <dbReference type="PROSITE" id="PS50878"/>
    </source>
</evidence>
<evidence type="ECO:0000313" key="5">
    <source>
        <dbReference type="Proteomes" id="UP000007800"/>
    </source>
</evidence>
<keyword evidence="4" id="KW-0548">Nucleotidyltransferase</keyword>
<dbReference type="CDD" id="cd09276">
    <property type="entry name" value="Rnase_HI_RT_non_LTR"/>
    <property type="match status" value="1"/>
</dbReference>
<evidence type="ECO:0000256" key="1">
    <source>
        <dbReference type="SAM" id="Coils"/>
    </source>
</evidence>
<feature type="domain" description="Reverse transcriptase" evidence="2">
    <location>
        <begin position="293"/>
        <end position="563"/>
    </location>
</feature>
<name>C5LN47_PERM5</name>
<protein>
    <submittedName>
        <fullName evidence="4">Reverse transcriptase, putative</fullName>
    </submittedName>
</protein>
<dbReference type="Gene3D" id="3.30.420.10">
    <property type="entry name" value="Ribonuclease H-like superfamily/Ribonuclease H"/>
    <property type="match status" value="1"/>
</dbReference>
<feature type="domain" description="RNase H type-1" evidence="3">
    <location>
        <begin position="738"/>
        <end position="882"/>
    </location>
</feature>
<dbReference type="InterPro" id="IPR012337">
    <property type="entry name" value="RNaseH-like_sf"/>
</dbReference>
<feature type="coiled-coil region" evidence="1">
    <location>
        <begin position="53"/>
        <end position="127"/>
    </location>
</feature>
<dbReference type="PROSITE" id="PS50878">
    <property type="entry name" value="RT_POL"/>
    <property type="match status" value="1"/>
</dbReference>
<dbReference type="SUPFAM" id="SSF56672">
    <property type="entry name" value="DNA/RNA polymerases"/>
    <property type="match status" value="1"/>
</dbReference>
<dbReference type="SUPFAM" id="SSF53098">
    <property type="entry name" value="Ribonuclease H-like"/>
    <property type="match status" value="1"/>
</dbReference>
<dbReference type="EMBL" id="GG683700">
    <property type="protein sequence ID" value="EER01846.1"/>
    <property type="molecule type" value="Genomic_DNA"/>
</dbReference>
<reference evidence="4 5" key="1">
    <citation type="submission" date="2008-07" db="EMBL/GenBank/DDBJ databases">
        <authorList>
            <person name="El-Sayed N."/>
            <person name="Caler E."/>
            <person name="Inman J."/>
            <person name="Amedeo P."/>
            <person name="Hass B."/>
            <person name="Wortman J."/>
        </authorList>
    </citation>
    <scope>NUCLEOTIDE SEQUENCE [LARGE SCALE GENOMIC DNA]</scope>
    <source>
        <strain evidence="5">ATCC 50983 / TXsc</strain>
    </source>
</reference>
<keyword evidence="4" id="KW-0695">RNA-directed DNA polymerase</keyword>
<dbReference type="GO" id="GO:0003676">
    <property type="term" value="F:nucleic acid binding"/>
    <property type="evidence" value="ECO:0007669"/>
    <property type="project" value="InterPro"/>
</dbReference>
<dbReference type="GeneID" id="9054276"/>
<dbReference type="InterPro" id="IPR036397">
    <property type="entry name" value="RNaseH_sf"/>
</dbReference>
<keyword evidence="4" id="KW-0808">Transferase</keyword>
<dbReference type="OrthoDB" id="416454at2759"/>